<feature type="region of interest" description="Disordered" evidence="11">
    <location>
        <begin position="1048"/>
        <end position="1104"/>
    </location>
</feature>
<dbReference type="PROSITE" id="PS50004">
    <property type="entry name" value="C2"/>
    <property type="match status" value="1"/>
</dbReference>
<evidence type="ECO:0000256" key="1">
    <source>
        <dbReference type="ARBA" id="ARBA00004138"/>
    </source>
</evidence>
<dbReference type="eggNOG" id="ENOG502R3GU">
    <property type="taxonomic scope" value="Eukaryota"/>
</dbReference>
<dbReference type="Pfam" id="PF11618">
    <property type="entry name" value="C2-C2_1"/>
    <property type="match status" value="1"/>
</dbReference>
<dbReference type="InterPro" id="IPR041091">
    <property type="entry name" value="RPGRIP1_C"/>
</dbReference>
<dbReference type="PANTHER" id="PTHR14240:SF3">
    <property type="entry name" value="X-LINKED RETINITIS PIGMENTOSA GTPASE REGULATOR-INTERACTING PROTEIN 1"/>
    <property type="match status" value="1"/>
</dbReference>
<keyword evidence="14" id="KW-1185">Reference proteome</keyword>
<comment type="subcellular location">
    <subcellularLocation>
        <location evidence="1">Cell projection</location>
        <location evidence="1">Cilium</location>
    </subcellularLocation>
</comment>
<dbReference type="STRING" id="9555.ENSPANP00000014612"/>
<protein>
    <recommendedName>
        <fullName evidence="9">X-linked retinitis pigmentosa GTPase regulator-interacting protein 1</fullName>
    </recommendedName>
</protein>
<feature type="coiled-coil region" evidence="10">
    <location>
        <begin position="534"/>
        <end position="575"/>
    </location>
</feature>
<dbReference type="PANTHER" id="PTHR14240">
    <property type="entry name" value="RETINITIS PIGMENTOSA GTPASE REGULATOR-INTERACTING PROTEIN"/>
    <property type="match status" value="1"/>
</dbReference>
<dbReference type="OMA" id="NTLAAGW"/>
<dbReference type="GO" id="GO:0005829">
    <property type="term" value="C:cytosol"/>
    <property type="evidence" value="ECO:0007669"/>
    <property type="project" value="Ensembl"/>
</dbReference>
<gene>
    <name evidence="13" type="primary">RPGRIP1</name>
</gene>
<keyword evidence="5" id="KW-0969">Cilium</keyword>
<evidence type="ECO:0000259" key="12">
    <source>
        <dbReference type="PROSITE" id="PS50004"/>
    </source>
</evidence>
<evidence type="ECO:0000256" key="3">
    <source>
        <dbReference type="ARBA" id="ARBA00022606"/>
    </source>
</evidence>
<dbReference type="HOGENOM" id="CLU_002108_1_0_1"/>
<feature type="region of interest" description="Disordered" evidence="11">
    <location>
        <begin position="149"/>
        <end position="186"/>
    </location>
</feature>
<dbReference type="SUPFAM" id="SSF49562">
    <property type="entry name" value="C2 domain (Calcium/lipid-binding domain, CaLB)"/>
    <property type="match status" value="2"/>
</dbReference>
<keyword evidence="4 10" id="KW-0175">Coiled coil</keyword>
<feature type="domain" description="C2" evidence="12">
    <location>
        <begin position="778"/>
        <end position="903"/>
    </location>
</feature>
<dbReference type="GO" id="GO:0007601">
    <property type="term" value="P:visual perception"/>
    <property type="evidence" value="ECO:0007669"/>
    <property type="project" value="UniProtKB-KW"/>
</dbReference>
<keyword evidence="7" id="KW-0844">Vision</keyword>
<dbReference type="Pfam" id="PF18111">
    <property type="entry name" value="RPGR1_C"/>
    <property type="match status" value="1"/>
</dbReference>
<feature type="compositionally biased region" description="Basic and acidic residues" evidence="11">
    <location>
        <begin position="1067"/>
        <end position="1081"/>
    </location>
</feature>
<evidence type="ECO:0000256" key="7">
    <source>
        <dbReference type="ARBA" id="ARBA00023305"/>
    </source>
</evidence>
<sequence>MSHLGDPTSEDLPVRDTDAIPLVLPASKGKNMKTQPHLSRMNREELEDSFFRLREDHMLVKELSWKQQDEIKRLRTTLLRLTAAGRDLRVAEAAAPLSETTRRGQNAGWRQRLSMHQRPQIHRLQGQLHRLGSAGPRRAQPRVHVGHRQLHTAGAPVSEKPKRGPRDRLSYTAPPSFKEHATNENGGEIASERSELISGSNSIISFSNVVSMAKPIGLCMPNSAHTMASNTMQVEEPPKSPEKMWPKDENFEQRSSLECAQKAAELRASIKEKVELIRLKKLLHERNASLVMTKAQLTEVQEAYETLLQKNQGILSAAHEALLNQVNELRAELKEESKKAMSLKSQLEDVSILQMTLKEFQERVEDLEKERKLLNDNYDKLLENMLDSSSQPHWSNELIAEQLQQQVSQLQDQLDAELEEKRKVLLDLSREKAQNEDLKLEVTNILQKHKQEVELLQKAATISQPPDSQSEAATHPAVFQENTQIQPSEPNNQEEKKLSQVLNELQVSHAETTLELEKTRDMLILQRKINVCYQEELEAMMTKAANDNRDHKEKLERLTRLLDLKNNRIKQLEGILRSHDLPTSEQLKDVAYGTRQLSLCLETLPAHGDEDKVDISLLHQGENLFELHIHQAFLTSAALAQAGDTQPTTFCTYSFYDFETHCTPLSVGPQPLYDFTSQYVMETDSLFLHYLQEASARLDLHQAVASEHNTLAAGWICFDRVLETVEKVHGLATLIGAGGEEFGVLEYWMRLRFPIKPSLQACNKRKKAQVYLSTNVLGGRKAQEDEFRLESWEPQNELQIEITKCCGLRSRWLGTQPSPYAVYRFFTFSDHDTAIIPASDNPYFRDQARFPVLVTSDLDQYLRREALSIHVFDDEDLEPGSYLGRAQVPLLPLAKNESIKGDFNLTDPAEKPNGSIQVQLDWKFPYIPPESFLKPEAQTKGKDTKDSSKISSEEEKASFPSQDQMVPPGVPVEAGQYQARRKSPHGGERKEKEHQVVSYSRRKHGKRIGVQGKNRMEYLSLNVLNGNTPEQVNYTEWKFSEAYSSIGDGFKNEPEEEEMTLSHSALKQKEPLHPVNDKESSEQGSEVSEAQTTDSDDVIVPPMSRKYKADSEKMCIEIVSLAFYPEAEVMSDENIKQVYVEYKFYNLPLSETETPVSLRKPRAGEEIYFHFSKVIDLDPQEQQDRRQFLFDMLTGQDPDQGHLKFTVVSDPLDEEKKECEEVYAYLKLWQILESGRDILEQEPDIVSPEDLATPIGRLKVSLQAAAVLHAIYKEMTEDLFS</sequence>
<feature type="compositionally biased region" description="Basic and acidic residues" evidence="11">
    <location>
        <begin position="985"/>
        <end position="995"/>
    </location>
</feature>
<evidence type="ECO:0000313" key="14">
    <source>
        <dbReference type="Proteomes" id="UP000028761"/>
    </source>
</evidence>
<dbReference type="InterPro" id="IPR000008">
    <property type="entry name" value="C2_dom"/>
</dbReference>
<reference evidence="13" key="3">
    <citation type="submission" date="2025-09" db="UniProtKB">
        <authorList>
            <consortium name="Ensembl"/>
        </authorList>
    </citation>
    <scope>IDENTIFICATION</scope>
</reference>
<dbReference type="FunFam" id="2.60.40.150:FF:000073">
    <property type="entry name" value="protein fantom isoform X1"/>
    <property type="match status" value="1"/>
</dbReference>
<dbReference type="GO" id="GO:0120206">
    <property type="term" value="C:photoreceptor distal connecting cilium"/>
    <property type="evidence" value="ECO:0007669"/>
    <property type="project" value="Ensembl"/>
</dbReference>
<name>A0A096NNQ2_PAPAN</name>
<dbReference type="Bgee" id="ENSPANG00000021790">
    <property type="expression patterns" value="Expressed in testis and 11 other cell types or tissues"/>
</dbReference>
<evidence type="ECO:0000256" key="9">
    <source>
        <dbReference type="ARBA" id="ARBA00070080"/>
    </source>
</evidence>
<dbReference type="InterPro" id="IPR035892">
    <property type="entry name" value="C2_domain_sf"/>
</dbReference>
<proteinExistence type="inferred from homology"/>
<dbReference type="InterPro" id="IPR021656">
    <property type="entry name" value="C2-C2_1"/>
</dbReference>
<organism evidence="13 14">
    <name type="scientific">Papio anubis</name>
    <name type="common">Olive baboon</name>
    <dbReference type="NCBI Taxonomy" id="9555"/>
    <lineage>
        <taxon>Eukaryota</taxon>
        <taxon>Metazoa</taxon>
        <taxon>Chordata</taxon>
        <taxon>Craniata</taxon>
        <taxon>Vertebrata</taxon>
        <taxon>Euteleostomi</taxon>
        <taxon>Mammalia</taxon>
        <taxon>Eutheria</taxon>
        <taxon>Euarchontoglires</taxon>
        <taxon>Primates</taxon>
        <taxon>Haplorrhini</taxon>
        <taxon>Catarrhini</taxon>
        <taxon>Cercopithecidae</taxon>
        <taxon>Cercopithecinae</taxon>
        <taxon>Papio</taxon>
    </lineage>
</organism>
<feature type="compositionally biased region" description="Polar residues" evidence="11">
    <location>
        <begin position="1082"/>
        <end position="1093"/>
    </location>
</feature>
<dbReference type="GO" id="GO:0005930">
    <property type="term" value="C:axoneme"/>
    <property type="evidence" value="ECO:0007669"/>
    <property type="project" value="Ensembl"/>
</dbReference>
<dbReference type="CDD" id="cd00030">
    <property type="entry name" value="C2"/>
    <property type="match status" value="1"/>
</dbReference>
<dbReference type="GO" id="GO:0046548">
    <property type="term" value="P:retinal rod cell development"/>
    <property type="evidence" value="ECO:0007669"/>
    <property type="project" value="TreeGrafter"/>
</dbReference>
<feature type="compositionally biased region" description="Basic and acidic residues" evidence="11">
    <location>
        <begin position="937"/>
        <end position="957"/>
    </location>
</feature>
<dbReference type="FunFam" id="2.60.40.150:FF:000075">
    <property type="entry name" value="protein fantom isoform X1"/>
    <property type="match status" value="1"/>
</dbReference>
<dbReference type="GeneTree" id="ENSGT00520000055620"/>
<evidence type="ECO:0000256" key="10">
    <source>
        <dbReference type="SAM" id="Coils"/>
    </source>
</evidence>
<evidence type="ECO:0000256" key="5">
    <source>
        <dbReference type="ARBA" id="ARBA00023069"/>
    </source>
</evidence>
<dbReference type="GO" id="GO:1905515">
    <property type="term" value="P:non-motile cilium assembly"/>
    <property type="evidence" value="ECO:0007669"/>
    <property type="project" value="TreeGrafter"/>
</dbReference>
<evidence type="ECO:0000256" key="6">
    <source>
        <dbReference type="ARBA" id="ARBA00023273"/>
    </source>
</evidence>
<evidence type="ECO:0000256" key="11">
    <source>
        <dbReference type="SAM" id="MobiDB-lite"/>
    </source>
</evidence>
<dbReference type="Ensembl" id="ENSPANT00000025670.3">
    <property type="protein sequence ID" value="ENSPANP00000014612.3"/>
    <property type="gene ID" value="ENSPANG00000021790.3"/>
</dbReference>
<evidence type="ECO:0000256" key="2">
    <source>
        <dbReference type="ARBA" id="ARBA00006042"/>
    </source>
</evidence>
<dbReference type="InterPro" id="IPR031139">
    <property type="entry name" value="RPGRIP1_fam"/>
</dbReference>
<comment type="function">
    <text evidence="8">May function as scaffolding protein. Required for normal location of RPGR at the connecting cilium of photoreceptor cells. Required for normal disk morphogenesis and disk organization in the outer segment of photoreceptor cells and for survival of photoreceptor cells.</text>
</comment>
<reference evidence="13" key="2">
    <citation type="submission" date="2025-08" db="UniProtKB">
        <authorList>
            <consortium name="Ensembl"/>
        </authorList>
    </citation>
    <scope>IDENTIFICATION</scope>
</reference>
<feature type="coiled-coil region" evidence="10">
    <location>
        <begin position="316"/>
        <end position="459"/>
    </location>
</feature>
<dbReference type="Pfam" id="PF00168">
    <property type="entry name" value="C2"/>
    <property type="match status" value="1"/>
</dbReference>
<evidence type="ECO:0000256" key="8">
    <source>
        <dbReference type="ARBA" id="ARBA00055830"/>
    </source>
</evidence>
<accession>A0A096NNQ2</accession>
<feature type="region of interest" description="Disordered" evidence="11">
    <location>
        <begin position="931"/>
        <end position="1005"/>
    </location>
</feature>
<dbReference type="FunFam" id="2.60.40.150:FF:000189">
    <property type="entry name" value="X-linked retinitis pigmentosa GTPase regulator-interacting protein 1"/>
    <property type="match status" value="1"/>
</dbReference>
<dbReference type="GO" id="GO:0061351">
    <property type="term" value="P:neural precursor cell proliferation"/>
    <property type="evidence" value="ECO:0007669"/>
    <property type="project" value="Ensembl"/>
</dbReference>
<feature type="compositionally biased region" description="Basic and acidic residues" evidence="11">
    <location>
        <begin position="159"/>
        <end position="169"/>
    </location>
</feature>
<keyword evidence="3" id="KW-0716">Sensory transduction</keyword>
<evidence type="ECO:0000313" key="13">
    <source>
        <dbReference type="Ensembl" id="ENSPANP00000014612.3"/>
    </source>
</evidence>
<keyword evidence="6" id="KW-0966">Cell projection</keyword>
<reference evidence="13 14" key="1">
    <citation type="submission" date="2012-03" db="EMBL/GenBank/DDBJ databases">
        <title>Whole Genome Assembly of Papio anubis.</title>
        <authorList>
            <person name="Liu Y.L."/>
            <person name="Abraham K.A."/>
            <person name="Akbar H.A."/>
            <person name="Ali S.A."/>
            <person name="Anosike U.A."/>
            <person name="Aqrawi P.A."/>
            <person name="Arias F.A."/>
            <person name="Attaway T.A."/>
            <person name="Awwad R.A."/>
            <person name="Babu C.B."/>
            <person name="Bandaranaike D.B."/>
            <person name="Battles P.B."/>
            <person name="Bell A.B."/>
            <person name="Beltran B.B."/>
            <person name="Berhane-Mersha D.B."/>
            <person name="Bess C.B."/>
            <person name="Bickham C.B."/>
            <person name="Bolden T.B."/>
            <person name="Carter K.C."/>
            <person name="Chau D.C."/>
            <person name="Chavez A.C."/>
            <person name="Clerc-Blankenburg K.C."/>
            <person name="Coyle M.C."/>
            <person name="Dao M.D."/>
            <person name="Davila M.L.D."/>
            <person name="Davy-Carroll L.D."/>
            <person name="Denson S.D."/>
            <person name="Dinh H.D."/>
            <person name="Fernandez S.F."/>
            <person name="Fernando P.F."/>
            <person name="Forbes L.F."/>
            <person name="Francis C.F."/>
            <person name="Francisco L.F."/>
            <person name="Fu Q.F."/>
            <person name="Garcia-Iii R.G."/>
            <person name="Garrett T.G."/>
            <person name="Gross S.G."/>
            <person name="Gubbala S.G."/>
            <person name="Hirani K.H."/>
            <person name="Hogues M.H."/>
            <person name="Hollins B.H."/>
            <person name="Jackson L.J."/>
            <person name="Javaid M.J."/>
            <person name="Jhangiani S.J."/>
            <person name="Johnson A.J."/>
            <person name="Johnson B.J."/>
            <person name="Jones J.J."/>
            <person name="Joshi V.J."/>
            <person name="Kalu J.K."/>
            <person name="Khan N.K."/>
            <person name="Korchina V.K."/>
            <person name="Kovar C.K."/>
            <person name="Lago L.L."/>
            <person name="Lara F.L."/>
            <person name="Le T.-K.L."/>
            <person name="Lee S.L."/>
            <person name="Legall-Iii F.L."/>
            <person name="Lemon S.L."/>
            <person name="Liu J.L."/>
            <person name="Liu Y.-S.L."/>
            <person name="Liyanage D.L."/>
            <person name="Lopez J.L."/>
            <person name="Lorensuhewa L.L."/>
            <person name="Mata R.M."/>
            <person name="Mathew T.M."/>
            <person name="Mercado C.M."/>
            <person name="Mercado I.M."/>
            <person name="Morales K.M."/>
            <person name="Morgan M.M."/>
            <person name="Munidasa M.M."/>
            <person name="Ngo D.N."/>
            <person name="Nguyen L.N."/>
            <person name="Nguyen T.N."/>
            <person name="Nguyen N.N."/>
            <person name="Obregon M.O."/>
            <person name="Okwuonu G.O."/>
            <person name="Ongeri F.O."/>
            <person name="Onwere C.O."/>
            <person name="Osifeso I.O."/>
            <person name="Parra A.P."/>
            <person name="Patil S.P."/>
            <person name="Perez A.P."/>
            <person name="Perez Y.P."/>
            <person name="Pham C.P."/>
            <person name="Pu L.-L.P."/>
            <person name="Puazo M.P."/>
            <person name="Quiroz J.Q."/>
            <person name="Rouhana J.R."/>
            <person name="Ruiz M.R."/>
            <person name="Ruiz S.-J.R."/>
            <person name="Saada N.S."/>
            <person name="Santibanez J.S."/>
            <person name="Scheel M.S."/>
            <person name="Schneider B.S."/>
            <person name="Simmons D.S."/>
            <person name="Sisson I.S."/>
            <person name="Tang L.-Y.T."/>
            <person name="Thornton R.T."/>
            <person name="Tisius J.T."/>
            <person name="Toledanes G.T."/>
            <person name="Trejos Z.T."/>
            <person name="Usmani K.U."/>
            <person name="Varghese R.V."/>
            <person name="Vattathil S.V."/>
            <person name="Vee V.V."/>
            <person name="Walker D.W."/>
            <person name="Weissenberger G.W."/>
            <person name="White C.W."/>
            <person name="Williams A.W."/>
            <person name="Woodworth J.W."/>
            <person name="Wright R.W."/>
            <person name="Zhu Y.Z."/>
            <person name="Han Y.H."/>
            <person name="Newsham I.N."/>
            <person name="Nazareth L.N."/>
            <person name="Worley K.W."/>
            <person name="Muzny D.M."/>
            <person name="Rogers J.R."/>
            <person name="Gibbs R.G."/>
        </authorList>
    </citation>
    <scope>NUCLEOTIDE SEQUENCE [LARGE SCALE GENOMIC DNA]</scope>
</reference>
<evidence type="ECO:0000256" key="4">
    <source>
        <dbReference type="ARBA" id="ARBA00023054"/>
    </source>
</evidence>
<dbReference type="GO" id="GO:0045171">
    <property type="term" value="C:intercellular bridge"/>
    <property type="evidence" value="ECO:0007669"/>
    <property type="project" value="Ensembl"/>
</dbReference>
<comment type="similarity">
    <text evidence="2">Belongs to the RPGRIP1 family.</text>
</comment>
<dbReference type="GO" id="GO:0015630">
    <property type="term" value="C:microtubule cytoskeleton"/>
    <property type="evidence" value="ECO:0007669"/>
    <property type="project" value="Ensembl"/>
</dbReference>
<dbReference type="Gene3D" id="2.60.40.150">
    <property type="entry name" value="C2 domain"/>
    <property type="match status" value="3"/>
</dbReference>
<dbReference type="Proteomes" id="UP000028761">
    <property type="component" value="Chromosome 7"/>
</dbReference>